<gene>
    <name evidence="8" type="ordered locus">Bcav_3479</name>
</gene>
<organism evidence="8 9">
    <name type="scientific">Beutenbergia cavernae (strain ATCC BAA-8 / DSM 12333 / CCUG 43141 / JCM 11478 / NBRC 16432 / NCIMB 13614 / HKI 0122)</name>
    <dbReference type="NCBI Taxonomy" id="471853"/>
    <lineage>
        <taxon>Bacteria</taxon>
        <taxon>Bacillati</taxon>
        <taxon>Actinomycetota</taxon>
        <taxon>Actinomycetes</taxon>
        <taxon>Micrococcales</taxon>
        <taxon>Beutenbergiaceae</taxon>
        <taxon>Beutenbergia</taxon>
    </lineage>
</organism>
<feature type="transmembrane region" description="Helical" evidence="7">
    <location>
        <begin position="195"/>
        <end position="215"/>
    </location>
</feature>
<evidence type="ECO:0000313" key="9">
    <source>
        <dbReference type="Proteomes" id="UP000007962"/>
    </source>
</evidence>
<sequence length="309" mass="31338">MGVSGVLSGFSLIAAIVAIGYVLGRFRVLGDAAPLVLSRLAFFVATPALLFSTLAASRASEVFSAQSVTGWVSASAMLVVYAVAARWWLRRPGAESVIGALCSGYVNAGNLGIPIAVYALGGAAAVVPAMMFQMVVLAPAAFVVLDVLTGRGDRSGLRSAVVPLLNPMLLAALAGIGVSLARVELPEVVMGPIDMLGATAVPVMLIAFGISLHGAPIPGRTELRRPLVLAVALKNAGQPALAWVLGTFAFGLTGPALLAAVVVAALPTAQNVFTFAMRYGSGVALAREAILVSTIASVPVILAVAAVLT</sequence>
<evidence type="ECO:0000256" key="3">
    <source>
        <dbReference type="ARBA" id="ARBA00022475"/>
    </source>
</evidence>
<accession>C5C296</accession>
<dbReference type="InterPro" id="IPR004776">
    <property type="entry name" value="Mem_transp_PIN-like"/>
</dbReference>
<feature type="transmembrane region" description="Helical" evidence="7">
    <location>
        <begin position="68"/>
        <end position="89"/>
    </location>
</feature>
<dbReference type="EMBL" id="CP001618">
    <property type="protein sequence ID" value="ACQ81721.1"/>
    <property type="molecule type" value="Genomic_DNA"/>
</dbReference>
<evidence type="ECO:0000256" key="2">
    <source>
        <dbReference type="ARBA" id="ARBA00022448"/>
    </source>
</evidence>
<feature type="transmembrane region" description="Helical" evidence="7">
    <location>
        <begin position="289"/>
        <end position="308"/>
    </location>
</feature>
<dbReference type="Proteomes" id="UP000007962">
    <property type="component" value="Chromosome"/>
</dbReference>
<keyword evidence="5 7" id="KW-1133">Transmembrane helix</keyword>
<keyword evidence="2" id="KW-0813">Transport</keyword>
<dbReference type="AlphaFoldDB" id="C5C296"/>
<reference evidence="8 9" key="1">
    <citation type="journal article" date="2009" name="Stand. Genomic Sci.">
        <title>Complete genome sequence of Beutenbergia cavernae type strain (HKI 0122).</title>
        <authorList>
            <person name="Land M."/>
            <person name="Pukall R."/>
            <person name="Abt B."/>
            <person name="Goker M."/>
            <person name="Rohde M."/>
            <person name="Glavina Del Rio T."/>
            <person name="Tice H."/>
            <person name="Copeland A."/>
            <person name="Cheng J.F."/>
            <person name="Lucas S."/>
            <person name="Chen F."/>
            <person name="Nolan M."/>
            <person name="Bruce D."/>
            <person name="Goodwin L."/>
            <person name="Pitluck S."/>
            <person name="Ivanova N."/>
            <person name="Mavromatis K."/>
            <person name="Ovchinnikova G."/>
            <person name="Pati A."/>
            <person name="Chen A."/>
            <person name="Palaniappan K."/>
            <person name="Hauser L."/>
            <person name="Chang Y.J."/>
            <person name="Jefferies C.C."/>
            <person name="Saunders E."/>
            <person name="Brettin T."/>
            <person name="Detter J.C."/>
            <person name="Han C."/>
            <person name="Chain P."/>
            <person name="Bristow J."/>
            <person name="Eisen J.A."/>
            <person name="Markowitz V."/>
            <person name="Hugenholtz P."/>
            <person name="Kyrpides N.C."/>
            <person name="Klenk H.P."/>
            <person name="Lapidus A."/>
        </authorList>
    </citation>
    <scope>NUCLEOTIDE SEQUENCE [LARGE SCALE GENOMIC DNA]</scope>
    <source>
        <strain evidence="9">ATCC BAA-8 / DSM 12333 / NBRC 16432</strain>
    </source>
</reference>
<evidence type="ECO:0000256" key="7">
    <source>
        <dbReference type="SAM" id="Phobius"/>
    </source>
</evidence>
<dbReference type="eggNOG" id="COG0679">
    <property type="taxonomic scope" value="Bacteria"/>
</dbReference>
<proteinExistence type="predicted"/>
<evidence type="ECO:0000256" key="4">
    <source>
        <dbReference type="ARBA" id="ARBA00022692"/>
    </source>
</evidence>
<keyword evidence="4 7" id="KW-0812">Transmembrane</keyword>
<dbReference type="STRING" id="471853.Bcav_3479"/>
<name>C5C296_BEUC1</name>
<keyword evidence="3" id="KW-1003">Cell membrane</keyword>
<evidence type="ECO:0000313" key="8">
    <source>
        <dbReference type="EMBL" id="ACQ81721.1"/>
    </source>
</evidence>
<dbReference type="PANTHER" id="PTHR36838">
    <property type="entry name" value="AUXIN EFFLUX CARRIER FAMILY PROTEIN"/>
    <property type="match status" value="1"/>
</dbReference>
<evidence type="ECO:0000256" key="5">
    <source>
        <dbReference type="ARBA" id="ARBA00022989"/>
    </source>
</evidence>
<feature type="transmembrane region" description="Helical" evidence="7">
    <location>
        <begin position="36"/>
        <end position="56"/>
    </location>
</feature>
<feature type="transmembrane region" description="Helical" evidence="7">
    <location>
        <begin position="160"/>
        <end position="183"/>
    </location>
</feature>
<feature type="transmembrane region" description="Helical" evidence="7">
    <location>
        <begin position="6"/>
        <end position="24"/>
    </location>
</feature>
<feature type="transmembrane region" description="Helical" evidence="7">
    <location>
        <begin position="126"/>
        <end position="148"/>
    </location>
</feature>
<dbReference type="Pfam" id="PF03547">
    <property type="entry name" value="Mem_trans"/>
    <property type="match status" value="2"/>
</dbReference>
<keyword evidence="9" id="KW-1185">Reference proteome</keyword>
<evidence type="ECO:0000256" key="6">
    <source>
        <dbReference type="ARBA" id="ARBA00023136"/>
    </source>
</evidence>
<keyword evidence="6 7" id="KW-0472">Membrane</keyword>
<dbReference type="GO" id="GO:0055085">
    <property type="term" value="P:transmembrane transport"/>
    <property type="evidence" value="ECO:0007669"/>
    <property type="project" value="InterPro"/>
</dbReference>
<dbReference type="HOGENOM" id="CLU_056175_2_2_11"/>
<protein>
    <submittedName>
        <fullName evidence="8">Auxin Efflux Carrier</fullName>
    </submittedName>
</protein>
<dbReference type="PANTHER" id="PTHR36838:SF3">
    <property type="entry name" value="TRANSPORTER AUXIN EFFLUX CARRIER EC FAMILY"/>
    <property type="match status" value="1"/>
</dbReference>
<comment type="subcellular location">
    <subcellularLocation>
        <location evidence="1">Membrane</location>
        <topology evidence="1">Multi-pass membrane protein</topology>
    </subcellularLocation>
</comment>
<dbReference type="KEGG" id="bcv:Bcav_3479"/>
<dbReference type="GO" id="GO:0016020">
    <property type="term" value="C:membrane"/>
    <property type="evidence" value="ECO:0007669"/>
    <property type="project" value="UniProtKB-SubCell"/>
</dbReference>
<evidence type="ECO:0000256" key="1">
    <source>
        <dbReference type="ARBA" id="ARBA00004141"/>
    </source>
</evidence>
<feature type="transmembrane region" description="Helical" evidence="7">
    <location>
        <begin position="96"/>
        <end position="120"/>
    </location>
</feature>